<accession>A0A6A6LDN4</accession>
<name>A0A6A6LDN4_HEVBR</name>
<reference evidence="1 2" key="1">
    <citation type="journal article" date="2020" name="Mol. Plant">
        <title>The Chromosome-Based Rubber Tree Genome Provides New Insights into Spurge Genome Evolution and Rubber Biosynthesis.</title>
        <authorList>
            <person name="Liu J."/>
            <person name="Shi C."/>
            <person name="Shi C.C."/>
            <person name="Li W."/>
            <person name="Zhang Q.J."/>
            <person name="Zhang Y."/>
            <person name="Li K."/>
            <person name="Lu H.F."/>
            <person name="Shi C."/>
            <person name="Zhu S.T."/>
            <person name="Xiao Z.Y."/>
            <person name="Nan H."/>
            <person name="Yue Y."/>
            <person name="Zhu X.G."/>
            <person name="Wu Y."/>
            <person name="Hong X.N."/>
            <person name="Fan G.Y."/>
            <person name="Tong Y."/>
            <person name="Zhang D."/>
            <person name="Mao C.L."/>
            <person name="Liu Y.L."/>
            <person name="Hao S.J."/>
            <person name="Liu W.Q."/>
            <person name="Lv M.Q."/>
            <person name="Zhang H.B."/>
            <person name="Liu Y."/>
            <person name="Hu-Tang G.R."/>
            <person name="Wang J.P."/>
            <person name="Wang J.H."/>
            <person name="Sun Y.H."/>
            <person name="Ni S.B."/>
            <person name="Chen W.B."/>
            <person name="Zhang X.C."/>
            <person name="Jiao Y.N."/>
            <person name="Eichler E.E."/>
            <person name="Li G.H."/>
            <person name="Liu X."/>
            <person name="Gao L.Z."/>
        </authorList>
    </citation>
    <scope>NUCLEOTIDE SEQUENCE [LARGE SCALE GENOMIC DNA]</scope>
    <source>
        <strain evidence="2">cv. GT1</strain>
        <tissue evidence="1">Leaf</tissue>
    </source>
</reference>
<dbReference type="EMBL" id="JAAGAX010000011">
    <property type="protein sequence ID" value="KAF2298126.1"/>
    <property type="molecule type" value="Genomic_DNA"/>
</dbReference>
<sequence length="178" mass="19911">MWGGLGNRTSPGGIGLIRSLCNTKTGRESIANVEQVILSLCKTSRSSDDWQYMAIDSLLLLLKDTDTRYKVIDVAALFLADLVELRSLNERTKIGEAITQTLLQDYHKIKYGGLSLKSQSAEEALKEIWELKNVRHIYTKGVFNTTSDLLVKVAEKRSRALEWKAKQPHIVVSTSNSS</sequence>
<dbReference type="Proteomes" id="UP000467840">
    <property type="component" value="Chromosome 1"/>
</dbReference>
<gene>
    <name evidence="1" type="ORF">GH714_015306</name>
</gene>
<comment type="caution">
    <text evidence="1">The sequence shown here is derived from an EMBL/GenBank/DDBJ whole genome shotgun (WGS) entry which is preliminary data.</text>
</comment>
<protein>
    <submittedName>
        <fullName evidence="1">Uncharacterized protein</fullName>
    </submittedName>
</protein>
<dbReference type="PANTHER" id="PTHR46578:SF4">
    <property type="entry name" value="ARM-REPEAT_TETRATRICOPEPTIDE REPEAT (TPR)-LIKE PROTEIN"/>
    <property type="match status" value="1"/>
</dbReference>
<organism evidence="1 2">
    <name type="scientific">Hevea brasiliensis</name>
    <name type="common">Para rubber tree</name>
    <name type="synonym">Siphonia brasiliensis</name>
    <dbReference type="NCBI Taxonomy" id="3981"/>
    <lineage>
        <taxon>Eukaryota</taxon>
        <taxon>Viridiplantae</taxon>
        <taxon>Streptophyta</taxon>
        <taxon>Embryophyta</taxon>
        <taxon>Tracheophyta</taxon>
        <taxon>Spermatophyta</taxon>
        <taxon>Magnoliopsida</taxon>
        <taxon>eudicotyledons</taxon>
        <taxon>Gunneridae</taxon>
        <taxon>Pentapetalae</taxon>
        <taxon>rosids</taxon>
        <taxon>fabids</taxon>
        <taxon>Malpighiales</taxon>
        <taxon>Euphorbiaceae</taxon>
        <taxon>Crotonoideae</taxon>
        <taxon>Micrandreae</taxon>
        <taxon>Hevea</taxon>
    </lineage>
</organism>
<evidence type="ECO:0000313" key="1">
    <source>
        <dbReference type="EMBL" id="KAF2298126.1"/>
    </source>
</evidence>
<dbReference type="PANTHER" id="PTHR46578">
    <property type="entry name" value="ARM-REPEAT/TETRATRICOPEPTIDE REPEAT (TPR)-LIKE PROTEIN"/>
    <property type="match status" value="1"/>
</dbReference>
<evidence type="ECO:0000313" key="2">
    <source>
        <dbReference type="Proteomes" id="UP000467840"/>
    </source>
</evidence>
<keyword evidence="2" id="KW-1185">Reference proteome</keyword>
<proteinExistence type="predicted"/>
<dbReference type="AlphaFoldDB" id="A0A6A6LDN4"/>